<evidence type="ECO:0000256" key="2">
    <source>
        <dbReference type="ARBA" id="ARBA00022692"/>
    </source>
</evidence>
<evidence type="ECO:0000256" key="4">
    <source>
        <dbReference type="ARBA" id="ARBA00023136"/>
    </source>
</evidence>
<keyword evidence="2 5" id="KW-0812">Transmembrane</keyword>
<dbReference type="InterPro" id="IPR007016">
    <property type="entry name" value="O-antigen_ligase-rel_domated"/>
</dbReference>
<name>A0ABU4AIY1_9HYPH</name>
<keyword evidence="3 5" id="KW-1133">Transmembrane helix</keyword>
<evidence type="ECO:0000259" key="6">
    <source>
        <dbReference type="Pfam" id="PF04932"/>
    </source>
</evidence>
<feature type="transmembrane region" description="Helical" evidence="5">
    <location>
        <begin position="73"/>
        <end position="91"/>
    </location>
</feature>
<feature type="transmembrane region" description="Helical" evidence="5">
    <location>
        <begin position="194"/>
        <end position="212"/>
    </location>
</feature>
<feature type="transmembrane region" description="Helical" evidence="5">
    <location>
        <begin position="170"/>
        <end position="189"/>
    </location>
</feature>
<feature type="transmembrane region" description="Helical" evidence="5">
    <location>
        <begin position="218"/>
        <end position="237"/>
    </location>
</feature>
<evidence type="ECO:0000256" key="3">
    <source>
        <dbReference type="ARBA" id="ARBA00022989"/>
    </source>
</evidence>
<feature type="transmembrane region" description="Helical" evidence="5">
    <location>
        <begin position="124"/>
        <end position="150"/>
    </location>
</feature>
<feature type="transmembrane region" description="Helical" evidence="5">
    <location>
        <begin position="389"/>
        <end position="404"/>
    </location>
</feature>
<feature type="transmembrane region" description="Helical" evidence="5">
    <location>
        <begin position="97"/>
        <end position="117"/>
    </location>
</feature>
<feature type="transmembrane region" description="Helical" evidence="5">
    <location>
        <begin position="335"/>
        <end position="357"/>
    </location>
</feature>
<feature type="transmembrane region" description="Helical" evidence="5">
    <location>
        <begin position="22"/>
        <end position="42"/>
    </location>
</feature>
<evidence type="ECO:0000256" key="1">
    <source>
        <dbReference type="ARBA" id="ARBA00004141"/>
    </source>
</evidence>
<feature type="transmembrane region" description="Helical" evidence="5">
    <location>
        <begin position="364"/>
        <end position="383"/>
    </location>
</feature>
<dbReference type="Proteomes" id="UP001185659">
    <property type="component" value="Unassembled WGS sequence"/>
</dbReference>
<dbReference type="RefSeq" id="WP_317560921.1">
    <property type="nucleotide sequence ID" value="NZ_JAWLIP010000003.1"/>
</dbReference>
<protein>
    <recommendedName>
        <fullName evidence="6">O-antigen ligase-related domain-containing protein</fullName>
    </recommendedName>
</protein>
<gene>
    <name evidence="7" type="ORF">R2G56_07855</name>
</gene>
<evidence type="ECO:0000256" key="5">
    <source>
        <dbReference type="SAM" id="Phobius"/>
    </source>
</evidence>
<sequence length="425" mass="46554">MSLLAYDSAPPVLPRAAVDAKLVSLLKLAAIGFGVFLSGFVIREPAPYELYMVGLIAIWALAGLKISRRIAPLLALLIAFNIGGLISMSQLASLGTIPLYIAVSLFLALTSVFFAAIVEDDPDLLIIVFRAWVAAASATALFGILGYFHAFPGAEMFTKFERAAGVFEDPNVFGPFLTLPAVYLLYLVLTARPVTALLCVPLFLIVAGGIFFSFSRGAWGLLIMTCGLLVLTVFLNADTAAARLRIAVTAFLALVGIALVLLLALQIPAVSELFFQRAQLVQDYDGARLGRFARFGIGFGWATEHPLGIGPLQFGQILGEDTHNIWLKALLDYSWLGFAAYLTLILWTLAAGFRILFRRRPWQPYLICVYIVFVGHVALGTVIDTDHWRHFYLLLGLLWGMIALEQRHMAQRFGFARYAPSMSCP</sequence>
<feature type="domain" description="O-antigen ligase-related" evidence="6">
    <location>
        <begin position="202"/>
        <end position="342"/>
    </location>
</feature>
<dbReference type="EMBL" id="JAWLIP010000003">
    <property type="protein sequence ID" value="MDV6226197.1"/>
    <property type="molecule type" value="Genomic_DNA"/>
</dbReference>
<evidence type="ECO:0000313" key="8">
    <source>
        <dbReference type="Proteomes" id="UP001185659"/>
    </source>
</evidence>
<dbReference type="Pfam" id="PF04932">
    <property type="entry name" value="Wzy_C"/>
    <property type="match status" value="1"/>
</dbReference>
<proteinExistence type="predicted"/>
<dbReference type="PANTHER" id="PTHR37422:SF21">
    <property type="entry name" value="EXOQ-LIKE PROTEIN"/>
    <property type="match status" value="1"/>
</dbReference>
<comment type="subcellular location">
    <subcellularLocation>
        <location evidence="1">Membrane</location>
        <topology evidence="1">Multi-pass membrane protein</topology>
    </subcellularLocation>
</comment>
<keyword evidence="8" id="KW-1185">Reference proteome</keyword>
<reference evidence="7 8" key="1">
    <citation type="submission" date="2023-10" db="EMBL/GenBank/DDBJ databases">
        <authorList>
            <person name="Venkata Ramana C."/>
            <person name="Sasikala C."/>
            <person name="Dhurka M."/>
        </authorList>
    </citation>
    <scope>NUCLEOTIDE SEQUENCE [LARGE SCALE GENOMIC DNA]</scope>
    <source>
        <strain evidence="7 8">KCTC 32151</strain>
    </source>
</reference>
<feature type="transmembrane region" description="Helical" evidence="5">
    <location>
        <begin position="244"/>
        <end position="267"/>
    </location>
</feature>
<organism evidence="7 8">
    <name type="scientific">Nitratireductor aquimarinus</name>
    <dbReference type="NCBI Taxonomy" id="889300"/>
    <lineage>
        <taxon>Bacteria</taxon>
        <taxon>Pseudomonadati</taxon>
        <taxon>Pseudomonadota</taxon>
        <taxon>Alphaproteobacteria</taxon>
        <taxon>Hyphomicrobiales</taxon>
        <taxon>Phyllobacteriaceae</taxon>
        <taxon>Nitratireductor</taxon>
    </lineage>
</organism>
<keyword evidence="4 5" id="KW-0472">Membrane</keyword>
<dbReference type="InterPro" id="IPR051533">
    <property type="entry name" value="WaaL-like"/>
</dbReference>
<evidence type="ECO:0000313" key="7">
    <source>
        <dbReference type="EMBL" id="MDV6226197.1"/>
    </source>
</evidence>
<comment type="caution">
    <text evidence="7">The sequence shown here is derived from an EMBL/GenBank/DDBJ whole genome shotgun (WGS) entry which is preliminary data.</text>
</comment>
<dbReference type="PANTHER" id="PTHR37422">
    <property type="entry name" value="TEICHURONIC ACID BIOSYNTHESIS PROTEIN TUAE"/>
    <property type="match status" value="1"/>
</dbReference>
<accession>A0ABU4AIY1</accession>
<feature type="transmembrane region" description="Helical" evidence="5">
    <location>
        <begin position="48"/>
        <end position="66"/>
    </location>
</feature>